<dbReference type="AlphaFoldDB" id="A0A193GBJ1"/>
<dbReference type="InterPro" id="IPR036938">
    <property type="entry name" value="PAP2/HPO_sf"/>
</dbReference>
<dbReference type="InterPro" id="IPR000326">
    <property type="entry name" value="PAP2/HPO"/>
</dbReference>
<feature type="transmembrane region" description="Helical" evidence="1">
    <location>
        <begin position="74"/>
        <end position="92"/>
    </location>
</feature>
<dbReference type="KEGG" id="bfz:BAU07_05475"/>
<keyword evidence="1" id="KW-1133">Transmembrane helix</keyword>
<evidence type="ECO:0000256" key="1">
    <source>
        <dbReference type="SAM" id="Phobius"/>
    </source>
</evidence>
<organism evidence="3 4">
    <name type="scientific">Bordetella flabilis</name>
    <dbReference type="NCBI Taxonomy" id="463014"/>
    <lineage>
        <taxon>Bacteria</taxon>
        <taxon>Pseudomonadati</taxon>
        <taxon>Pseudomonadota</taxon>
        <taxon>Betaproteobacteria</taxon>
        <taxon>Burkholderiales</taxon>
        <taxon>Alcaligenaceae</taxon>
        <taxon>Bordetella</taxon>
    </lineage>
</organism>
<dbReference type="Gene3D" id="1.20.144.10">
    <property type="entry name" value="Phosphatidic acid phosphatase type 2/haloperoxidase"/>
    <property type="match status" value="1"/>
</dbReference>
<dbReference type="STRING" id="463014.BAU07_05475"/>
<evidence type="ECO:0000313" key="4">
    <source>
        <dbReference type="Proteomes" id="UP000091926"/>
    </source>
</evidence>
<feature type="transmembrane region" description="Helical" evidence="1">
    <location>
        <begin position="6"/>
        <end position="30"/>
    </location>
</feature>
<feature type="transmembrane region" description="Helical" evidence="1">
    <location>
        <begin position="130"/>
        <end position="148"/>
    </location>
</feature>
<reference evidence="3 4" key="1">
    <citation type="submission" date="2016-06" db="EMBL/GenBank/DDBJ databases">
        <title>Complete genome sequences of Bordetella bronchialis and Bordetella flabilis.</title>
        <authorList>
            <person name="LiPuma J.J."/>
            <person name="Spilker T."/>
        </authorList>
    </citation>
    <scope>NUCLEOTIDE SEQUENCE [LARGE SCALE GENOMIC DNA]</scope>
    <source>
        <strain evidence="3 4">AU10664</strain>
    </source>
</reference>
<feature type="transmembrane region" description="Helical" evidence="1">
    <location>
        <begin position="155"/>
        <end position="175"/>
    </location>
</feature>
<protein>
    <recommendedName>
        <fullName evidence="2">Phosphatidic acid phosphatase type 2/haloperoxidase domain-containing protein</fullName>
    </recommendedName>
</protein>
<dbReference type="EMBL" id="CP016172">
    <property type="protein sequence ID" value="ANN76644.1"/>
    <property type="molecule type" value="Genomic_DNA"/>
</dbReference>
<dbReference type="SUPFAM" id="SSF48317">
    <property type="entry name" value="Acid phosphatase/Vanadium-dependent haloperoxidase"/>
    <property type="match status" value="1"/>
</dbReference>
<sequence>MHGSGFWVALSAFGESRLLLPAALIAMLFVAMSERPPVIRWLWTFGVACALVLASKLAFLGWGVGWAAIDFTGFSGHSMVSAAVYPVLGYAVGNRRSAGTAWVLAAAGAVLALLIGISRLVLQAHSVSEVVLGLLIGGVVSGLVLASWPAGRAGVRLGAVALGFVVSAMASYSVAPQLRTHDVVVSLALALSGADAPYTREALHRRGS</sequence>
<feature type="transmembrane region" description="Helical" evidence="1">
    <location>
        <begin position="99"/>
        <end position="118"/>
    </location>
</feature>
<dbReference type="Proteomes" id="UP000091926">
    <property type="component" value="Chromosome"/>
</dbReference>
<accession>A0A193GBJ1</accession>
<keyword evidence="1" id="KW-0812">Transmembrane</keyword>
<name>A0A193GBJ1_9BORD</name>
<evidence type="ECO:0000259" key="2">
    <source>
        <dbReference type="SMART" id="SM00014"/>
    </source>
</evidence>
<keyword evidence="4" id="KW-1185">Reference proteome</keyword>
<evidence type="ECO:0000313" key="3">
    <source>
        <dbReference type="EMBL" id="ANN76644.1"/>
    </source>
</evidence>
<feature type="domain" description="Phosphatidic acid phosphatase type 2/haloperoxidase" evidence="2">
    <location>
        <begin position="8"/>
        <end position="145"/>
    </location>
</feature>
<feature type="transmembrane region" description="Helical" evidence="1">
    <location>
        <begin position="42"/>
        <end position="68"/>
    </location>
</feature>
<dbReference type="Pfam" id="PF01569">
    <property type="entry name" value="PAP2"/>
    <property type="match status" value="1"/>
</dbReference>
<dbReference type="RefSeq" id="WP_066654819.1">
    <property type="nucleotide sequence ID" value="NZ_CBCSCL010000016.1"/>
</dbReference>
<gene>
    <name evidence="3" type="ORF">BAU07_05475</name>
</gene>
<keyword evidence="1" id="KW-0472">Membrane</keyword>
<dbReference type="SMART" id="SM00014">
    <property type="entry name" value="acidPPc"/>
    <property type="match status" value="1"/>
</dbReference>
<proteinExistence type="predicted"/>